<evidence type="ECO:0000313" key="1">
    <source>
        <dbReference type="EMBL" id="RAI00537.1"/>
    </source>
</evidence>
<gene>
    <name evidence="1" type="ORF">DLJ53_14840</name>
</gene>
<name>A0A8B2NLR1_9HYPH</name>
<dbReference type="EMBL" id="QHHQ01000003">
    <property type="protein sequence ID" value="RAI00537.1"/>
    <property type="molecule type" value="Genomic_DNA"/>
</dbReference>
<sequence>MSRRSLPYVDRQSVVARLGQCRQAMIELRAGSPPRSLARASADQMISNIDELVWILTGERDLFVTKGHGTNLGR</sequence>
<keyword evidence="2" id="KW-1185">Reference proteome</keyword>
<comment type="caution">
    <text evidence="1">The sequence shown here is derived from an EMBL/GenBank/DDBJ whole genome shotgun (WGS) entry which is preliminary data.</text>
</comment>
<accession>A0A8B2NLR1</accession>
<dbReference type="Proteomes" id="UP000249590">
    <property type="component" value="Unassembled WGS sequence"/>
</dbReference>
<protein>
    <submittedName>
        <fullName evidence="1">Uncharacterized protein</fullName>
    </submittedName>
</protein>
<proteinExistence type="predicted"/>
<organism evidence="1 2">
    <name type="scientific">Acuticoccus sediminis</name>
    <dbReference type="NCBI Taxonomy" id="2184697"/>
    <lineage>
        <taxon>Bacteria</taxon>
        <taxon>Pseudomonadati</taxon>
        <taxon>Pseudomonadota</taxon>
        <taxon>Alphaproteobacteria</taxon>
        <taxon>Hyphomicrobiales</taxon>
        <taxon>Amorphaceae</taxon>
        <taxon>Acuticoccus</taxon>
    </lineage>
</organism>
<reference evidence="1 2" key="1">
    <citation type="submission" date="2018-05" db="EMBL/GenBank/DDBJ databases">
        <title>Acuticoccus sediminis sp. nov., isolated from deep-sea sediment of Indian Ocean.</title>
        <authorList>
            <person name="Liu X."/>
            <person name="Lai Q."/>
            <person name="Du Y."/>
            <person name="Sun F."/>
            <person name="Zhang X."/>
            <person name="Wang S."/>
            <person name="Shao Z."/>
        </authorList>
    </citation>
    <scope>NUCLEOTIDE SEQUENCE [LARGE SCALE GENOMIC DNA]</scope>
    <source>
        <strain evidence="1 2">PTG4-2</strain>
    </source>
</reference>
<evidence type="ECO:0000313" key="2">
    <source>
        <dbReference type="Proteomes" id="UP000249590"/>
    </source>
</evidence>
<dbReference type="AlphaFoldDB" id="A0A8B2NLR1"/>